<dbReference type="AlphaFoldDB" id="C4JK11"/>
<dbReference type="EMBL" id="CH476615">
    <property type="protein sequence ID" value="EEP77119.1"/>
    <property type="molecule type" value="Genomic_DNA"/>
</dbReference>
<name>C4JK11_UNCRE</name>
<accession>C4JK11</accession>
<dbReference type="Proteomes" id="UP000002058">
    <property type="component" value="Unassembled WGS sequence"/>
</dbReference>
<evidence type="ECO:0000313" key="2">
    <source>
        <dbReference type="Proteomes" id="UP000002058"/>
    </source>
</evidence>
<dbReference type="GeneID" id="8441730"/>
<protein>
    <submittedName>
        <fullName evidence="1">Uncharacterized protein</fullName>
    </submittedName>
</protein>
<dbReference type="VEuPathDB" id="FungiDB:UREG_01968"/>
<organism evidence="1 2">
    <name type="scientific">Uncinocarpus reesii (strain UAMH 1704)</name>
    <dbReference type="NCBI Taxonomy" id="336963"/>
    <lineage>
        <taxon>Eukaryota</taxon>
        <taxon>Fungi</taxon>
        <taxon>Dikarya</taxon>
        <taxon>Ascomycota</taxon>
        <taxon>Pezizomycotina</taxon>
        <taxon>Eurotiomycetes</taxon>
        <taxon>Eurotiomycetidae</taxon>
        <taxon>Onygenales</taxon>
        <taxon>Onygenaceae</taxon>
        <taxon>Uncinocarpus</taxon>
    </lineage>
</organism>
<keyword evidence="2" id="KW-1185">Reference proteome</keyword>
<dbReference type="HOGENOM" id="CLU_2529148_0_0_1"/>
<proteinExistence type="predicted"/>
<dbReference type="RefSeq" id="XP_002542452.1">
    <property type="nucleotide sequence ID" value="XM_002542406.1"/>
</dbReference>
<sequence>MAAHPTNSAYEMYEPSMCGTGIGTPFSLAAAVQRFDPSLAAVTIRFSLLHSFSAIFPGGVASFLYPVDQRTKAGSFQKWILKSS</sequence>
<reference evidence="2" key="1">
    <citation type="journal article" date="2009" name="Genome Res.">
        <title>Comparative genomic analyses of the human fungal pathogens Coccidioides and their relatives.</title>
        <authorList>
            <person name="Sharpton T.J."/>
            <person name="Stajich J.E."/>
            <person name="Rounsley S.D."/>
            <person name="Gardner M.J."/>
            <person name="Wortman J.R."/>
            <person name="Jordar V.S."/>
            <person name="Maiti R."/>
            <person name="Kodira C.D."/>
            <person name="Neafsey D.E."/>
            <person name="Zeng Q."/>
            <person name="Hung C.-Y."/>
            <person name="McMahan C."/>
            <person name="Muszewska A."/>
            <person name="Grynberg M."/>
            <person name="Mandel M.A."/>
            <person name="Kellner E.M."/>
            <person name="Barker B.M."/>
            <person name="Galgiani J.N."/>
            <person name="Orbach M.J."/>
            <person name="Kirkland T.N."/>
            <person name="Cole G.T."/>
            <person name="Henn M.R."/>
            <person name="Birren B.W."/>
            <person name="Taylor J.W."/>
        </authorList>
    </citation>
    <scope>NUCLEOTIDE SEQUENCE [LARGE SCALE GENOMIC DNA]</scope>
    <source>
        <strain evidence="2">UAMH 1704</strain>
    </source>
</reference>
<dbReference type="KEGG" id="ure:UREG_01968"/>
<gene>
    <name evidence="1" type="ORF">UREG_01968</name>
</gene>
<evidence type="ECO:0000313" key="1">
    <source>
        <dbReference type="EMBL" id="EEP77119.1"/>
    </source>
</evidence>
<dbReference type="InParanoid" id="C4JK11"/>